<proteinExistence type="inferred from homology"/>
<accession>A0ABQ7LFC1</accession>
<name>A0ABQ7LFC1_BRACM</name>
<feature type="domain" description="ADF-H" evidence="4">
    <location>
        <begin position="111"/>
        <end position="208"/>
    </location>
</feature>
<evidence type="ECO:0000259" key="4">
    <source>
        <dbReference type="PROSITE" id="PS51263"/>
    </source>
</evidence>
<dbReference type="Proteomes" id="UP000823674">
    <property type="component" value="Chromosome A09"/>
</dbReference>
<evidence type="ECO:0000256" key="2">
    <source>
        <dbReference type="ARBA" id="ARBA00022980"/>
    </source>
</evidence>
<keyword evidence="6" id="KW-1185">Reference proteome</keyword>
<comment type="similarity">
    <text evidence="1">Belongs to the eukaryotic ribosomal protein eL28 family.</text>
</comment>
<sequence length="208" mass="24481">KKKRQTLRAKRSPRLLLHLHLQWSLFPQNRLRLRHQRDSTLSPPSSTINHLRLFLLDKPETDFTAVTSGFNYKKLQQFQDNFSWKRNNCFLVKQFGKGNAKVLFSKESNNLCKLNSYKHSGLAYKKTMTIQVADKEQGVVLGTTKTKTKKQNNLKLYVNKTCQIQEPIRTYKDFDVRLSAEECHYAIYDFDFVTVENCQKSKIFLIAW</sequence>
<comment type="caution">
    <text evidence="5">The sequence shown here is derived from an EMBL/GenBank/DDBJ whole genome shotgun (WGS) entry which is preliminary data.</text>
</comment>
<dbReference type="InterPro" id="IPR002108">
    <property type="entry name" value="ADF-H"/>
</dbReference>
<evidence type="ECO:0000313" key="6">
    <source>
        <dbReference type="Proteomes" id="UP000823674"/>
    </source>
</evidence>
<organism evidence="5 6">
    <name type="scientific">Brassica rapa subsp. trilocularis</name>
    <dbReference type="NCBI Taxonomy" id="1813537"/>
    <lineage>
        <taxon>Eukaryota</taxon>
        <taxon>Viridiplantae</taxon>
        <taxon>Streptophyta</taxon>
        <taxon>Embryophyta</taxon>
        <taxon>Tracheophyta</taxon>
        <taxon>Spermatophyta</taxon>
        <taxon>Magnoliopsida</taxon>
        <taxon>eudicotyledons</taxon>
        <taxon>Gunneridae</taxon>
        <taxon>Pentapetalae</taxon>
        <taxon>rosids</taxon>
        <taxon>malvids</taxon>
        <taxon>Brassicales</taxon>
        <taxon>Brassicaceae</taxon>
        <taxon>Brassiceae</taxon>
        <taxon>Brassica</taxon>
    </lineage>
</organism>
<dbReference type="EMBL" id="JADBGQ010000008">
    <property type="protein sequence ID" value="KAG5385267.1"/>
    <property type="molecule type" value="Genomic_DNA"/>
</dbReference>
<protein>
    <recommendedName>
        <fullName evidence="4">ADF-H domain-containing protein</fullName>
    </recommendedName>
</protein>
<gene>
    <name evidence="5" type="primary">A09g514520.1_BraROA</name>
    <name evidence="5" type="ORF">IGI04_036737</name>
</gene>
<feature type="non-terminal residue" evidence="5">
    <location>
        <position position="1"/>
    </location>
</feature>
<evidence type="ECO:0000256" key="1">
    <source>
        <dbReference type="ARBA" id="ARBA00007926"/>
    </source>
</evidence>
<dbReference type="PROSITE" id="PS51263">
    <property type="entry name" value="ADF_H"/>
    <property type="match status" value="1"/>
</dbReference>
<dbReference type="InterPro" id="IPR029004">
    <property type="entry name" value="Ribosomal_eL28/Mak16"/>
</dbReference>
<dbReference type="InterPro" id="IPR002672">
    <property type="entry name" value="Ribosomal_eL28"/>
</dbReference>
<dbReference type="SUPFAM" id="SSF55753">
    <property type="entry name" value="Actin depolymerizing proteins"/>
    <property type="match status" value="1"/>
</dbReference>
<dbReference type="Gene3D" id="3.30.390.110">
    <property type="match status" value="1"/>
</dbReference>
<evidence type="ECO:0000313" key="5">
    <source>
        <dbReference type="EMBL" id="KAG5385267.1"/>
    </source>
</evidence>
<reference evidence="5 6" key="1">
    <citation type="submission" date="2021-03" db="EMBL/GenBank/DDBJ databases">
        <authorList>
            <person name="King G.J."/>
            <person name="Bancroft I."/>
            <person name="Baten A."/>
            <person name="Bloomfield J."/>
            <person name="Borpatragohain P."/>
            <person name="He Z."/>
            <person name="Irish N."/>
            <person name="Irwin J."/>
            <person name="Liu K."/>
            <person name="Mauleon R.P."/>
            <person name="Moore J."/>
            <person name="Morris R."/>
            <person name="Ostergaard L."/>
            <person name="Wang B."/>
            <person name="Wells R."/>
        </authorList>
    </citation>
    <scope>NUCLEOTIDE SEQUENCE [LARGE SCALE GENOMIC DNA]</scope>
    <source>
        <strain evidence="5">R-o-18</strain>
        <tissue evidence="5">Leaf</tissue>
    </source>
</reference>
<keyword evidence="2" id="KW-0689">Ribosomal protein</keyword>
<dbReference type="PANTHER" id="PTHR10544">
    <property type="entry name" value="60S RIBOSOMAL PROTEIN L28"/>
    <property type="match status" value="1"/>
</dbReference>
<evidence type="ECO:0000256" key="3">
    <source>
        <dbReference type="ARBA" id="ARBA00023274"/>
    </source>
</evidence>
<dbReference type="Pfam" id="PF01778">
    <property type="entry name" value="Ribosomal_L28e"/>
    <property type="match status" value="1"/>
</dbReference>
<keyword evidence="3" id="KW-0687">Ribonucleoprotein</keyword>